<gene>
    <name evidence="3" type="ORF">H9853_03160</name>
</gene>
<dbReference type="AlphaFoldDB" id="A0A9D1W7U6"/>
<dbReference type="PANTHER" id="PTHR34220">
    <property type="entry name" value="SENSOR HISTIDINE KINASE YPDA"/>
    <property type="match status" value="1"/>
</dbReference>
<keyword evidence="1" id="KW-0812">Transmembrane</keyword>
<evidence type="ECO:0000259" key="2">
    <source>
        <dbReference type="Pfam" id="PF06580"/>
    </source>
</evidence>
<accession>A0A9D1W7U6</accession>
<feature type="domain" description="Signal transduction histidine kinase internal region" evidence="2">
    <location>
        <begin position="97"/>
        <end position="176"/>
    </location>
</feature>
<sequence length="295" mass="34194">MYTSLKYFFPSKDNFIKTVGILLSICAIHLYVVLNCYEYIYKASFDYQNKHEILLRFSINTIGFTVVLLCNTLQNYKREALESIERKEHSEKVLYEAELYNLRQQLQPHFLFNSLNSIVALIDLDPQQAIKMAQSLSDFLRGTIRNNEKQLSSFQDELEQMQRYLEIERFRFSDRLDLNFQLNYNQEDTLLVPSMISQPLLENAIKHGVFQSIGRTEVTIQVSLVKGYLIIKISNPIPSSQGNITAPKGVGFGLKSLSRRLFLIYGRTDLLEIARVENMYVATLKIPQNHESINS</sequence>
<proteinExistence type="predicted"/>
<feature type="transmembrane region" description="Helical" evidence="1">
    <location>
        <begin position="53"/>
        <end position="74"/>
    </location>
</feature>
<organism evidence="3 4">
    <name type="scientific">Candidatus Sphingobacterium stercoripullorum</name>
    <dbReference type="NCBI Taxonomy" id="2838759"/>
    <lineage>
        <taxon>Bacteria</taxon>
        <taxon>Pseudomonadati</taxon>
        <taxon>Bacteroidota</taxon>
        <taxon>Sphingobacteriia</taxon>
        <taxon>Sphingobacteriales</taxon>
        <taxon>Sphingobacteriaceae</taxon>
        <taxon>Sphingobacterium</taxon>
    </lineage>
</organism>
<dbReference type="Proteomes" id="UP000824156">
    <property type="component" value="Unassembled WGS sequence"/>
</dbReference>
<evidence type="ECO:0000313" key="4">
    <source>
        <dbReference type="Proteomes" id="UP000824156"/>
    </source>
</evidence>
<dbReference type="InterPro" id="IPR036890">
    <property type="entry name" value="HATPase_C_sf"/>
</dbReference>
<dbReference type="EMBL" id="DXEZ01000091">
    <property type="protein sequence ID" value="HIX54000.1"/>
    <property type="molecule type" value="Genomic_DNA"/>
</dbReference>
<dbReference type="SUPFAM" id="SSF55874">
    <property type="entry name" value="ATPase domain of HSP90 chaperone/DNA topoisomerase II/histidine kinase"/>
    <property type="match status" value="1"/>
</dbReference>
<dbReference type="PANTHER" id="PTHR34220:SF7">
    <property type="entry name" value="SENSOR HISTIDINE KINASE YPDA"/>
    <property type="match status" value="1"/>
</dbReference>
<dbReference type="InterPro" id="IPR050640">
    <property type="entry name" value="Bact_2-comp_sensor_kinase"/>
</dbReference>
<reference evidence="3" key="1">
    <citation type="journal article" date="2021" name="PeerJ">
        <title>Extensive microbial diversity within the chicken gut microbiome revealed by metagenomics and culture.</title>
        <authorList>
            <person name="Gilroy R."/>
            <person name="Ravi A."/>
            <person name="Getino M."/>
            <person name="Pursley I."/>
            <person name="Horton D.L."/>
            <person name="Alikhan N.F."/>
            <person name="Baker D."/>
            <person name="Gharbi K."/>
            <person name="Hall N."/>
            <person name="Watson M."/>
            <person name="Adriaenssens E.M."/>
            <person name="Foster-Nyarko E."/>
            <person name="Jarju S."/>
            <person name="Secka A."/>
            <person name="Antonio M."/>
            <person name="Oren A."/>
            <person name="Chaudhuri R.R."/>
            <person name="La Ragione R."/>
            <person name="Hildebrand F."/>
            <person name="Pallen M.J."/>
        </authorList>
    </citation>
    <scope>NUCLEOTIDE SEQUENCE</scope>
    <source>
        <strain evidence="3">1719</strain>
    </source>
</reference>
<comment type="caution">
    <text evidence="3">The sequence shown here is derived from an EMBL/GenBank/DDBJ whole genome shotgun (WGS) entry which is preliminary data.</text>
</comment>
<keyword evidence="1" id="KW-0472">Membrane</keyword>
<dbReference type="GO" id="GO:0000155">
    <property type="term" value="F:phosphorelay sensor kinase activity"/>
    <property type="evidence" value="ECO:0007669"/>
    <property type="project" value="InterPro"/>
</dbReference>
<reference evidence="3" key="2">
    <citation type="submission" date="2021-04" db="EMBL/GenBank/DDBJ databases">
        <authorList>
            <person name="Gilroy R."/>
        </authorList>
    </citation>
    <scope>NUCLEOTIDE SEQUENCE</scope>
    <source>
        <strain evidence="3">1719</strain>
    </source>
</reference>
<dbReference type="Gene3D" id="3.30.565.10">
    <property type="entry name" value="Histidine kinase-like ATPase, C-terminal domain"/>
    <property type="match status" value="1"/>
</dbReference>
<dbReference type="InterPro" id="IPR010559">
    <property type="entry name" value="Sig_transdc_His_kin_internal"/>
</dbReference>
<name>A0A9D1W7U6_9SPHI</name>
<evidence type="ECO:0000313" key="3">
    <source>
        <dbReference type="EMBL" id="HIX54000.1"/>
    </source>
</evidence>
<dbReference type="Pfam" id="PF06580">
    <property type="entry name" value="His_kinase"/>
    <property type="match status" value="1"/>
</dbReference>
<evidence type="ECO:0000256" key="1">
    <source>
        <dbReference type="SAM" id="Phobius"/>
    </source>
</evidence>
<dbReference type="GO" id="GO:0016020">
    <property type="term" value="C:membrane"/>
    <property type="evidence" value="ECO:0007669"/>
    <property type="project" value="InterPro"/>
</dbReference>
<keyword evidence="3" id="KW-0808">Transferase</keyword>
<protein>
    <submittedName>
        <fullName evidence="3">Histidine kinase</fullName>
    </submittedName>
</protein>
<feature type="transmembrane region" description="Helical" evidence="1">
    <location>
        <begin position="20"/>
        <end position="41"/>
    </location>
</feature>
<keyword evidence="3" id="KW-0418">Kinase</keyword>
<keyword evidence="1" id="KW-1133">Transmembrane helix</keyword>